<reference evidence="7" key="1">
    <citation type="submission" date="2015-10" db="EMBL/GenBank/DDBJ databases">
        <authorList>
            <person name="Gilbert D.G."/>
        </authorList>
    </citation>
    <scope>NUCLEOTIDE SEQUENCE</scope>
</reference>
<dbReference type="PRINTS" id="PR00368">
    <property type="entry name" value="FADPNR"/>
</dbReference>
<dbReference type="EMBL" id="FAXA01000274">
    <property type="protein sequence ID" value="CUV02586.1"/>
    <property type="molecule type" value="Genomic_DNA"/>
</dbReference>
<evidence type="ECO:0000256" key="2">
    <source>
        <dbReference type="ARBA" id="ARBA00022827"/>
    </source>
</evidence>
<dbReference type="PANTHER" id="PTHR48105">
    <property type="entry name" value="THIOREDOXIN REDUCTASE 1-RELATED-RELATED"/>
    <property type="match status" value="1"/>
</dbReference>
<dbReference type="Pfam" id="PF07992">
    <property type="entry name" value="Pyr_redox_2"/>
    <property type="match status" value="1"/>
</dbReference>
<keyword evidence="4" id="KW-1015">Disulfide bond</keyword>
<evidence type="ECO:0000256" key="3">
    <source>
        <dbReference type="ARBA" id="ARBA00023002"/>
    </source>
</evidence>
<dbReference type="InterPro" id="IPR005982">
    <property type="entry name" value="Thioredox_Rdtase"/>
</dbReference>
<dbReference type="Gene3D" id="3.50.50.60">
    <property type="entry name" value="FAD/NAD(P)-binding domain"/>
    <property type="match status" value="2"/>
</dbReference>
<dbReference type="EC" id="1.8.1.9" evidence="7"/>
<protein>
    <submittedName>
        <fullName evidence="7">Thioredoxin reductase</fullName>
        <ecNumber evidence="7">1.8.1.9</ecNumber>
    </submittedName>
</protein>
<dbReference type="AlphaFoldDB" id="A0A160V976"/>
<accession>A0A160V976</accession>
<dbReference type="PROSITE" id="PS00573">
    <property type="entry name" value="PYRIDINE_REDOX_2"/>
    <property type="match status" value="1"/>
</dbReference>
<dbReference type="SUPFAM" id="SSF51905">
    <property type="entry name" value="FAD/NAD(P)-binding domain"/>
    <property type="match status" value="1"/>
</dbReference>
<keyword evidence="3 7" id="KW-0560">Oxidoreductase</keyword>
<evidence type="ECO:0000256" key="4">
    <source>
        <dbReference type="ARBA" id="ARBA00023157"/>
    </source>
</evidence>
<dbReference type="PRINTS" id="PR00469">
    <property type="entry name" value="PNDRDTASEII"/>
</dbReference>
<evidence type="ECO:0000256" key="1">
    <source>
        <dbReference type="ARBA" id="ARBA00022630"/>
    </source>
</evidence>
<keyword evidence="1" id="KW-0285">Flavoprotein</keyword>
<dbReference type="InterPro" id="IPR036188">
    <property type="entry name" value="FAD/NAD-bd_sf"/>
</dbReference>
<dbReference type="GO" id="GO:0019430">
    <property type="term" value="P:removal of superoxide radicals"/>
    <property type="evidence" value="ECO:0007669"/>
    <property type="project" value="InterPro"/>
</dbReference>
<keyword evidence="2" id="KW-0274">FAD</keyword>
<evidence type="ECO:0000256" key="5">
    <source>
        <dbReference type="ARBA" id="ARBA00023284"/>
    </source>
</evidence>
<sequence length="306" mass="33144">METDYDVIILGAGAAGLAAGLYTTRAMLKTLLLEQLGPGGQLLITDDIENYPGFPEGVKGQELATMMEHQTARFGAETEYTEVIGIENIEQPVKTIHTDDREFTAKAVIIATGGSHNKLGVAGEDALAGRGVSYCAVCDGNFFRGQDVVVVGGGDSALDEGHYLSGIVNSVTFIHRRDELRATKVLQERAFNNDKVKFLWSHVVEEFRGDMTLDRALVKDLKTDKLYEYPMAAAFIYVGFHPNTEYLSDILELDSGGHVCTDINMRTTIPMVYACGDARAESTRQLGAAVGDGITAALAAFHDLNN</sequence>
<dbReference type="NCBIfam" id="TIGR01292">
    <property type="entry name" value="TRX_reduct"/>
    <property type="match status" value="1"/>
</dbReference>
<evidence type="ECO:0000259" key="6">
    <source>
        <dbReference type="Pfam" id="PF07992"/>
    </source>
</evidence>
<name>A0A160V976_9ZZZZ</name>
<organism evidence="7">
    <name type="scientific">hydrothermal vent metagenome</name>
    <dbReference type="NCBI Taxonomy" id="652676"/>
    <lineage>
        <taxon>unclassified sequences</taxon>
        <taxon>metagenomes</taxon>
        <taxon>ecological metagenomes</taxon>
    </lineage>
</organism>
<feature type="domain" description="FAD/NAD(P)-binding" evidence="6">
    <location>
        <begin position="5"/>
        <end position="293"/>
    </location>
</feature>
<dbReference type="InterPro" id="IPR050097">
    <property type="entry name" value="Ferredoxin-NADP_redctase_2"/>
</dbReference>
<dbReference type="InterPro" id="IPR023753">
    <property type="entry name" value="FAD/NAD-binding_dom"/>
</dbReference>
<evidence type="ECO:0000313" key="7">
    <source>
        <dbReference type="EMBL" id="CUV02586.1"/>
    </source>
</evidence>
<dbReference type="InterPro" id="IPR008255">
    <property type="entry name" value="Pyr_nucl-diS_OxRdtase_2_AS"/>
</dbReference>
<proteinExistence type="predicted"/>
<keyword evidence="5" id="KW-0676">Redox-active center</keyword>
<dbReference type="GO" id="GO:0005737">
    <property type="term" value="C:cytoplasm"/>
    <property type="evidence" value="ECO:0007669"/>
    <property type="project" value="InterPro"/>
</dbReference>
<gene>
    <name evidence="7" type="ORF">MGWOODY_Clf624</name>
</gene>
<dbReference type="GO" id="GO:0004791">
    <property type="term" value="F:thioredoxin-disulfide reductase (NADPH) activity"/>
    <property type="evidence" value="ECO:0007669"/>
    <property type="project" value="UniProtKB-EC"/>
</dbReference>